<dbReference type="EMBL" id="MHPU01000040">
    <property type="protein sequence ID" value="OGZ87611.1"/>
    <property type="molecule type" value="Genomic_DNA"/>
</dbReference>
<dbReference type="InterPro" id="IPR039418">
    <property type="entry name" value="LexA-like"/>
</dbReference>
<accession>A0A1G2JMC4</accession>
<sequence>MIESNLFEIKKYDFNQNLLDEICDNHFVDGLWPLVYILSDGSVKEAYVGETTDALSRMANHLKSNSKNKLTAVRLIASDKFNKSATLDIESNLIKYISGDGQYRLLNGNIGLANHTYYQKNEVYWDMFKTIWEELKSEGITKNSLDQINNSDLFKYSPYKSLSIEQRNSLIDIIKSLINKNTNSIIVEGGAGTGKTILAIFLFKLLNSEIEDLNLKGFGEDEKEFVKLVSELKSVYPNPSMALVVPMAGFRDTLKKIFKNVKGLSAKMVIGPAEVVKNKFDILVVDESHRLRKRVNLGTYFGAFDTVNRKLNLEKDVGNELDWVIMQSTKSILFYDENQSIKPSDVNKENFDALKSKKNTVIKVLKSQFRVKGGNDYVTYIDKLLKCKFRKSDNVADFKDYEFMLFDSLEEMRERIKSKDKEFGLSRLVAGYSWEWISKNKDIHDMEIDNIKLKWNSVSNDWVNSQNSINEVGCIHTTQGYDLNYAGVIFGKEISYDKEKNEIVILEENYFDKNGKQSIKNVNELKEYIVNIYKTILLRGIKGTYIYACDLNLREYLKKHISLNETRKENEEKLHTVSEYLNKYEMVNVPMYESVGCGELLFADSTVQDMIPVRKDYMHAGSKYFVLKTTGDSMNKVGINSGDLVLCKKEYQVHKGDKVVAIVGDDATIKEYHKENGRIILKPCSTNSIHKPLEFENDNEMKVIAVVVKVLDKDNK</sequence>
<evidence type="ECO:0000259" key="1">
    <source>
        <dbReference type="PROSITE" id="PS50164"/>
    </source>
</evidence>
<dbReference type="PANTHER" id="PTHR33516:SF2">
    <property type="entry name" value="LEXA REPRESSOR-RELATED"/>
    <property type="match status" value="1"/>
</dbReference>
<dbReference type="InterPro" id="IPR027417">
    <property type="entry name" value="P-loop_NTPase"/>
</dbReference>
<dbReference type="PANTHER" id="PTHR33516">
    <property type="entry name" value="LEXA REPRESSOR"/>
    <property type="match status" value="1"/>
</dbReference>
<dbReference type="Pfam" id="PF09848">
    <property type="entry name" value="SLFN-g3_helicase"/>
    <property type="match status" value="1"/>
</dbReference>
<dbReference type="AlphaFoldDB" id="A0A1G2JMC4"/>
<proteinExistence type="predicted"/>
<gene>
    <name evidence="2" type="ORF">A2561_04045</name>
</gene>
<organism evidence="2 3">
    <name type="scientific">Candidatus Staskawiczbacteria bacterium RIFOXYD1_FULL_32_13</name>
    <dbReference type="NCBI Taxonomy" id="1802234"/>
    <lineage>
        <taxon>Bacteria</taxon>
        <taxon>Candidatus Staskawicziibacteriota</taxon>
    </lineage>
</organism>
<dbReference type="PROSITE" id="PS50164">
    <property type="entry name" value="GIY_YIG"/>
    <property type="match status" value="1"/>
</dbReference>
<dbReference type="Gene3D" id="2.10.109.10">
    <property type="entry name" value="Umud Fragment, subunit A"/>
    <property type="match status" value="1"/>
</dbReference>
<dbReference type="CDD" id="cd10439">
    <property type="entry name" value="GIY-YIG_COG3410"/>
    <property type="match status" value="1"/>
</dbReference>
<name>A0A1G2JMC4_9BACT</name>
<dbReference type="Gene3D" id="3.40.50.300">
    <property type="entry name" value="P-loop containing nucleotide triphosphate hydrolases"/>
    <property type="match status" value="1"/>
</dbReference>
<dbReference type="SUPFAM" id="SSF52540">
    <property type="entry name" value="P-loop containing nucleoside triphosphate hydrolases"/>
    <property type="match status" value="1"/>
</dbReference>
<protein>
    <recommendedName>
        <fullName evidence="1">GIY-YIG domain-containing protein</fullName>
    </recommendedName>
</protein>
<dbReference type="Pfam" id="PF00717">
    <property type="entry name" value="Peptidase_S24"/>
    <property type="match status" value="1"/>
</dbReference>
<comment type="caution">
    <text evidence="2">The sequence shown here is derived from an EMBL/GenBank/DDBJ whole genome shotgun (WGS) entry which is preliminary data.</text>
</comment>
<reference evidence="2 3" key="1">
    <citation type="journal article" date="2016" name="Nat. Commun.">
        <title>Thousands of microbial genomes shed light on interconnected biogeochemical processes in an aquifer system.</title>
        <authorList>
            <person name="Anantharaman K."/>
            <person name="Brown C.T."/>
            <person name="Hug L.A."/>
            <person name="Sharon I."/>
            <person name="Castelle C.J."/>
            <person name="Probst A.J."/>
            <person name="Thomas B.C."/>
            <person name="Singh A."/>
            <person name="Wilkins M.J."/>
            <person name="Karaoz U."/>
            <person name="Brodie E.L."/>
            <person name="Williams K.H."/>
            <person name="Hubbard S.S."/>
            <person name="Banfield J.F."/>
        </authorList>
    </citation>
    <scope>NUCLEOTIDE SEQUENCE [LARGE SCALE GENOMIC DNA]</scope>
</reference>
<dbReference type="InterPro" id="IPR000305">
    <property type="entry name" value="GIY-YIG_endonuc"/>
</dbReference>
<evidence type="ECO:0000313" key="2">
    <source>
        <dbReference type="EMBL" id="OGZ87611.1"/>
    </source>
</evidence>
<dbReference type="InterPro" id="IPR015927">
    <property type="entry name" value="Peptidase_S24_S26A/B/C"/>
</dbReference>
<evidence type="ECO:0000313" key="3">
    <source>
        <dbReference type="Proteomes" id="UP000178935"/>
    </source>
</evidence>
<feature type="domain" description="GIY-YIG" evidence="1">
    <location>
        <begin position="31"/>
        <end position="105"/>
    </location>
</feature>
<dbReference type="SUPFAM" id="SSF51306">
    <property type="entry name" value="LexA/Signal peptidase"/>
    <property type="match status" value="1"/>
</dbReference>
<dbReference type="InterPro" id="IPR036286">
    <property type="entry name" value="LexA/Signal_pep-like_sf"/>
</dbReference>
<dbReference type="InterPro" id="IPR050077">
    <property type="entry name" value="LexA_repressor"/>
</dbReference>
<dbReference type="Proteomes" id="UP000178935">
    <property type="component" value="Unassembled WGS sequence"/>
</dbReference>
<dbReference type="InterPro" id="IPR018647">
    <property type="entry name" value="SLFN_3-like_DNA/RNA_helicase"/>
</dbReference>
<dbReference type="CDD" id="cd06529">
    <property type="entry name" value="S24_LexA-like"/>
    <property type="match status" value="1"/>
</dbReference>